<dbReference type="InterPro" id="IPR050057">
    <property type="entry name" value="Prokaryotic/Mito_RF"/>
</dbReference>
<dbReference type="EMBL" id="JBHULR010000001">
    <property type="protein sequence ID" value="MFD2546106.1"/>
    <property type="molecule type" value="Genomic_DNA"/>
</dbReference>
<evidence type="ECO:0000313" key="3">
    <source>
        <dbReference type="EMBL" id="MFD2546106.1"/>
    </source>
</evidence>
<dbReference type="SUPFAM" id="SSF75620">
    <property type="entry name" value="Release factor"/>
    <property type="match status" value="1"/>
</dbReference>
<dbReference type="InterPro" id="IPR045853">
    <property type="entry name" value="Pep_chain_release_fac_I_sf"/>
</dbReference>
<feature type="domain" description="Prokaryotic-type class I peptide chain release factors" evidence="2">
    <location>
        <begin position="107"/>
        <end position="195"/>
    </location>
</feature>
<gene>
    <name evidence="3" type="primary">prfH</name>
    <name evidence="3" type="ORF">ACFSR5_00460</name>
</gene>
<evidence type="ECO:0000313" key="4">
    <source>
        <dbReference type="Proteomes" id="UP001597545"/>
    </source>
</evidence>
<comment type="similarity">
    <text evidence="1">Belongs to the prokaryotic/mitochondrial release factor family.</text>
</comment>
<dbReference type="NCBIfam" id="TIGR03072">
    <property type="entry name" value="release_prfH"/>
    <property type="match status" value="1"/>
</dbReference>
<protein>
    <submittedName>
        <fullName evidence="3">Peptide chain release factor H</fullName>
    </submittedName>
</protein>
<comment type="caution">
    <text evidence="3">The sequence shown here is derived from an EMBL/GenBank/DDBJ whole genome shotgun (WGS) entry which is preliminary data.</text>
</comment>
<dbReference type="Gene3D" id="3.30.70.1660">
    <property type="match status" value="1"/>
</dbReference>
<evidence type="ECO:0000259" key="2">
    <source>
        <dbReference type="Pfam" id="PF00472"/>
    </source>
</evidence>
<accession>A0ABW5KBF5</accession>
<reference evidence="4" key="1">
    <citation type="journal article" date="2019" name="Int. J. Syst. Evol. Microbiol.">
        <title>The Global Catalogue of Microorganisms (GCM) 10K type strain sequencing project: providing services to taxonomists for standard genome sequencing and annotation.</title>
        <authorList>
            <consortium name="The Broad Institute Genomics Platform"/>
            <consortium name="The Broad Institute Genome Sequencing Center for Infectious Disease"/>
            <person name="Wu L."/>
            <person name="Ma J."/>
        </authorList>
    </citation>
    <scope>NUCLEOTIDE SEQUENCE [LARGE SCALE GENOMIC DNA]</scope>
    <source>
        <strain evidence="4">KCTC 42662</strain>
    </source>
</reference>
<dbReference type="InterPro" id="IPR017509">
    <property type="entry name" value="PrfH"/>
</dbReference>
<dbReference type="PANTHER" id="PTHR43804:SF9">
    <property type="entry name" value="PEPTIDE CHAIN RELEASE FACTOR HOMOLOG-RELATED"/>
    <property type="match status" value="1"/>
</dbReference>
<evidence type="ECO:0000256" key="1">
    <source>
        <dbReference type="ARBA" id="ARBA00010835"/>
    </source>
</evidence>
<sequence>MMNDAMERWIQMTSGSGPQECDYAVHQLHRIFEEQARVAGIQIEMMRQEIRNNLICSVTFWLNGAHVDRFLKDWKGSICWVCKSPFRPQYRRKNWFIRVFEIPEIVSIWIDDKDILYQTLRSTAAGGQHKMNSAVRALHMPTGLTVQVMDTRSQYQNKKIAYTRLMEKIQKRQGDLDTETANMQRSPHSQITRGNVTRIFFGKQFITKRSMV</sequence>
<proteinExistence type="inferred from homology"/>
<name>A0ABW5KBF5_9SPHI</name>
<dbReference type="Pfam" id="PF00472">
    <property type="entry name" value="RF-1"/>
    <property type="match status" value="1"/>
</dbReference>
<dbReference type="Proteomes" id="UP001597545">
    <property type="component" value="Unassembled WGS sequence"/>
</dbReference>
<dbReference type="Gene3D" id="3.30.160.20">
    <property type="match status" value="1"/>
</dbReference>
<dbReference type="PANTHER" id="PTHR43804">
    <property type="entry name" value="LD18447P"/>
    <property type="match status" value="1"/>
</dbReference>
<keyword evidence="4" id="KW-1185">Reference proteome</keyword>
<organism evidence="3 4">
    <name type="scientific">Sphingobacterium suaedae</name>
    <dbReference type="NCBI Taxonomy" id="1686402"/>
    <lineage>
        <taxon>Bacteria</taxon>
        <taxon>Pseudomonadati</taxon>
        <taxon>Bacteroidota</taxon>
        <taxon>Sphingobacteriia</taxon>
        <taxon>Sphingobacteriales</taxon>
        <taxon>Sphingobacteriaceae</taxon>
        <taxon>Sphingobacterium</taxon>
    </lineage>
</organism>
<dbReference type="InterPro" id="IPR000352">
    <property type="entry name" value="Pep_chain_release_fac_I"/>
</dbReference>